<evidence type="ECO:0000313" key="3">
    <source>
        <dbReference type="Proteomes" id="UP000005741"/>
    </source>
</evidence>
<dbReference type="STRING" id="937775.Metlim_0854"/>
<protein>
    <submittedName>
        <fullName evidence="2">Uncharacterized protein</fullName>
    </submittedName>
</protein>
<keyword evidence="1" id="KW-0472">Membrane</keyword>
<evidence type="ECO:0000313" key="2">
    <source>
        <dbReference type="EMBL" id="EHQ34976.1"/>
    </source>
</evidence>
<evidence type="ECO:0000256" key="1">
    <source>
        <dbReference type="SAM" id="Phobius"/>
    </source>
</evidence>
<dbReference type="HOGENOM" id="CLU_782141_0_0_2"/>
<gene>
    <name evidence="2" type="ORF">Metlim_0854</name>
</gene>
<dbReference type="InterPro" id="IPR056613">
    <property type="entry name" value="DUF7287"/>
</dbReference>
<keyword evidence="1" id="KW-0812">Transmembrane</keyword>
<dbReference type="EMBL" id="CM001436">
    <property type="protein sequence ID" value="EHQ34976.1"/>
    <property type="molecule type" value="Genomic_DNA"/>
</dbReference>
<organism evidence="2 3">
    <name type="scientific">Methanoplanus limicola DSM 2279</name>
    <dbReference type="NCBI Taxonomy" id="937775"/>
    <lineage>
        <taxon>Archaea</taxon>
        <taxon>Methanobacteriati</taxon>
        <taxon>Methanobacteriota</taxon>
        <taxon>Stenosarchaea group</taxon>
        <taxon>Methanomicrobia</taxon>
        <taxon>Methanomicrobiales</taxon>
        <taxon>Methanomicrobiaceae</taxon>
        <taxon>Methanoplanus</taxon>
    </lineage>
</organism>
<dbReference type="Pfam" id="PF23958">
    <property type="entry name" value="DUF7287"/>
    <property type="match status" value="1"/>
</dbReference>
<dbReference type="InParanoid" id="H1YXK7"/>
<keyword evidence="1" id="KW-1133">Transmembrane helix</keyword>
<reference evidence="2 3" key="1">
    <citation type="submission" date="2011-10" db="EMBL/GenBank/DDBJ databases">
        <title>The Improved High-Quality Draft genome of Methanoplanus limicola DSM 2279.</title>
        <authorList>
            <consortium name="US DOE Joint Genome Institute (JGI-PGF)"/>
            <person name="Lucas S."/>
            <person name="Copeland A."/>
            <person name="Lapidus A."/>
            <person name="Glavina del Rio T."/>
            <person name="Dalin E."/>
            <person name="Tice H."/>
            <person name="Bruce D."/>
            <person name="Goodwin L."/>
            <person name="Pitluck S."/>
            <person name="Peters L."/>
            <person name="Mikhailova N."/>
            <person name="Lu M."/>
            <person name="Kyrpides N."/>
            <person name="Mavromatis K."/>
            <person name="Ivanova N."/>
            <person name="Markowitz V."/>
            <person name="Cheng J.-F."/>
            <person name="Hugenholtz P."/>
            <person name="Woyke T."/>
            <person name="Wu D."/>
            <person name="Wirth R."/>
            <person name="Brambilla E.-M."/>
            <person name="Klenk H.-P."/>
            <person name="Eisen J.A."/>
        </authorList>
    </citation>
    <scope>NUCLEOTIDE SEQUENCE [LARGE SCALE GENOMIC DNA]</scope>
    <source>
        <strain evidence="2 3">DSM 2279</strain>
    </source>
</reference>
<feature type="transmembrane region" description="Helical" evidence="1">
    <location>
        <begin position="20"/>
        <end position="42"/>
    </location>
</feature>
<dbReference type="OrthoDB" id="109583at2157"/>
<accession>H1YXK7</accession>
<sequence length="361" mass="40892">MWSELRDYCSDDGFLTIDFLVGFGIFIVAFIMVVSIVPGLFVGINGAGIDYDAVAYRTSVILMEDPGSPSDPGWEYLAVPDKDEIERFGLSLSSESPAVLSEKKVIEFFNQGNFEFTDDDYRDLAVFGEIEYNYNISLKIKDGPAYYAGSPVPDMGYGYMRRLGLIRIDPVAEINCEEYNTNIAERNLTSVDTDITLSLNYSELINAEIPVEYRINPLSDSVLFEISNFSASLNKSYISSVKITKIRYYKSGAYVPRNYDRFENTTYRFDVDGVYYTMGSDASADDINVTDSDTVRFMLLPPTMFSSQADAVFQVVMNLTYEFDNNLYDHNYTSGDFDYGYGRDYMAEPYLVPVVMEVAVW</sequence>
<proteinExistence type="predicted"/>
<name>H1YXK7_9EURY</name>
<dbReference type="RefSeq" id="WP_004076690.1">
    <property type="nucleotide sequence ID" value="NZ_CM001436.1"/>
</dbReference>
<dbReference type="AlphaFoldDB" id="H1YXK7"/>
<dbReference type="Proteomes" id="UP000005741">
    <property type="component" value="Chromosome"/>
</dbReference>
<keyword evidence="3" id="KW-1185">Reference proteome</keyword>